<evidence type="ECO:0000313" key="3">
    <source>
        <dbReference type="Proteomes" id="UP000033684"/>
    </source>
</evidence>
<evidence type="ECO:0000256" key="1">
    <source>
        <dbReference type="SAM" id="Coils"/>
    </source>
</evidence>
<evidence type="ECO:0000313" key="2">
    <source>
        <dbReference type="EMBL" id="KJV07972.1"/>
    </source>
</evidence>
<dbReference type="InterPro" id="IPR024271">
    <property type="entry name" value="DUF3782"/>
</dbReference>
<dbReference type="RefSeq" id="WP_045777826.1">
    <property type="nucleotide sequence ID" value="NZ_LAJX01000008.1"/>
</dbReference>
<protein>
    <recommendedName>
        <fullName evidence="4">DUF3782 domain-containing protein</fullName>
    </recommendedName>
</protein>
<dbReference type="Proteomes" id="UP000033684">
    <property type="component" value="Unassembled WGS sequence"/>
</dbReference>
<sequence length="204" mass="23612">MTDEELKTLVASLAIAQDRTDKQISELRIAQQETDRQLRETDRQLKETDKQLRRQLKELGKQIGGLGEKFGGFTEGMAFPSMAKILNERFGMEFITPRVKIKKHDDTLELDVFAYANAKRNEAFVVEVKSHLRPEGIEQLKQILKRFRQFCPEHQDKKLYGMLAVVDATDDLRKQALDQGFYLAGIHDQQFVIETPNDFVPKSW</sequence>
<dbReference type="AlphaFoldDB" id="A0A0F3IMR4"/>
<proteinExistence type="predicted"/>
<dbReference type="EMBL" id="LAJX01000008">
    <property type="protein sequence ID" value="KJV07972.1"/>
    <property type="molecule type" value="Genomic_DNA"/>
</dbReference>
<keyword evidence="3" id="KW-1185">Reference proteome</keyword>
<gene>
    <name evidence="2" type="ORF">VZ94_01135</name>
</gene>
<dbReference type="PANTHER" id="PTHR38753:SF1">
    <property type="entry name" value="SLR1441 PROTEIN"/>
    <property type="match status" value="1"/>
</dbReference>
<evidence type="ECO:0008006" key="4">
    <source>
        <dbReference type="Google" id="ProtNLM"/>
    </source>
</evidence>
<dbReference type="Pfam" id="PF12644">
    <property type="entry name" value="DUF3782"/>
    <property type="match status" value="1"/>
</dbReference>
<accession>A0A0F3IMR4</accession>
<reference evidence="2 3" key="2">
    <citation type="journal article" date="2016" name="Microb. Ecol.">
        <title>Genome Characteristics of a Novel Type I Methanotroph (Sn10-6) Isolated from a Flooded Indian Rice Field.</title>
        <authorList>
            <person name="Rahalkar M.C."/>
            <person name="Pandit P.S."/>
            <person name="Dhakephalkar P.K."/>
            <person name="Pore S."/>
            <person name="Arora P."/>
            <person name="Kapse N."/>
        </authorList>
    </citation>
    <scope>NUCLEOTIDE SEQUENCE [LARGE SCALE GENOMIC DNA]</scope>
    <source>
        <strain evidence="2 3">Sn10-6</strain>
    </source>
</reference>
<reference evidence="3" key="1">
    <citation type="submission" date="2015-03" db="EMBL/GenBank/DDBJ databases">
        <title>Draft genome sequence of a novel methanotroph (Sn10-6) isolated from flooded ricefield rhizosphere in India.</title>
        <authorList>
            <person name="Pandit P.S."/>
            <person name="Pore S.D."/>
            <person name="Arora P."/>
            <person name="Kapse N.G."/>
            <person name="Dhakephalkar P.K."/>
            <person name="Rahalkar M.C."/>
        </authorList>
    </citation>
    <scope>NUCLEOTIDE SEQUENCE [LARGE SCALE GENOMIC DNA]</scope>
    <source>
        <strain evidence="3">Sn10-6</strain>
    </source>
</reference>
<comment type="caution">
    <text evidence="2">The sequence shown here is derived from an EMBL/GenBank/DDBJ whole genome shotgun (WGS) entry which is preliminary data.</text>
</comment>
<dbReference type="SUPFAM" id="SSF52980">
    <property type="entry name" value="Restriction endonuclease-like"/>
    <property type="match status" value="1"/>
</dbReference>
<organism evidence="2 3">
    <name type="scientific">Methylocucumis oryzae</name>
    <dbReference type="NCBI Taxonomy" id="1632867"/>
    <lineage>
        <taxon>Bacteria</taxon>
        <taxon>Pseudomonadati</taxon>
        <taxon>Pseudomonadota</taxon>
        <taxon>Gammaproteobacteria</taxon>
        <taxon>Methylococcales</taxon>
        <taxon>Methylococcaceae</taxon>
        <taxon>Methylocucumis</taxon>
    </lineage>
</organism>
<feature type="coiled-coil region" evidence="1">
    <location>
        <begin position="31"/>
        <end position="58"/>
    </location>
</feature>
<dbReference type="PANTHER" id="PTHR38753">
    <property type="entry name" value="SLR1441 PROTEIN"/>
    <property type="match status" value="1"/>
</dbReference>
<dbReference type="InterPro" id="IPR011335">
    <property type="entry name" value="Restrct_endonuc-II-like"/>
</dbReference>
<keyword evidence="1" id="KW-0175">Coiled coil</keyword>
<dbReference type="PATRIC" id="fig|1632867.3.peg.5365"/>
<dbReference type="OrthoDB" id="5570142at2"/>
<name>A0A0F3IMR4_9GAMM</name>